<organism evidence="1 2">
    <name type="scientific">Vigna mungo</name>
    <name type="common">Black gram</name>
    <name type="synonym">Phaseolus mungo</name>
    <dbReference type="NCBI Taxonomy" id="3915"/>
    <lineage>
        <taxon>Eukaryota</taxon>
        <taxon>Viridiplantae</taxon>
        <taxon>Streptophyta</taxon>
        <taxon>Embryophyta</taxon>
        <taxon>Tracheophyta</taxon>
        <taxon>Spermatophyta</taxon>
        <taxon>Magnoliopsida</taxon>
        <taxon>eudicotyledons</taxon>
        <taxon>Gunneridae</taxon>
        <taxon>Pentapetalae</taxon>
        <taxon>rosids</taxon>
        <taxon>fabids</taxon>
        <taxon>Fabales</taxon>
        <taxon>Fabaceae</taxon>
        <taxon>Papilionoideae</taxon>
        <taxon>50 kb inversion clade</taxon>
        <taxon>NPAAA clade</taxon>
        <taxon>indigoferoid/millettioid clade</taxon>
        <taxon>Phaseoleae</taxon>
        <taxon>Vigna</taxon>
    </lineage>
</organism>
<accession>A0AAQ3MXT3</accession>
<dbReference type="EMBL" id="CP144692">
    <property type="protein sequence ID" value="WVY99001.1"/>
    <property type="molecule type" value="Genomic_DNA"/>
</dbReference>
<evidence type="ECO:0000313" key="1">
    <source>
        <dbReference type="EMBL" id="WVY99001.1"/>
    </source>
</evidence>
<dbReference type="AlphaFoldDB" id="A0AAQ3MXT3"/>
<evidence type="ECO:0000313" key="2">
    <source>
        <dbReference type="Proteomes" id="UP001374535"/>
    </source>
</evidence>
<name>A0AAQ3MXT3_VIGMU</name>
<sequence>MRVWQRPGRCVNEGERNGIGIEIMRQASGREHGRNGLGERFRRHCGNECGFSGTTVAYDGDSNHPAIAAGAEGAHHCRKTRNRRENLERCSYGNAVCFWTIDGVT</sequence>
<protein>
    <submittedName>
        <fullName evidence="1">Uncharacterized protein</fullName>
    </submittedName>
</protein>
<dbReference type="Proteomes" id="UP001374535">
    <property type="component" value="Chromosome 9"/>
</dbReference>
<proteinExistence type="predicted"/>
<gene>
    <name evidence="1" type="ORF">V8G54_031152</name>
</gene>
<keyword evidence="2" id="KW-1185">Reference proteome</keyword>
<reference evidence="1 2" key="1">
    <citation type="journal article" date="2023" name="Life. Sci Alliance">
        <title>Evolutionary insights into 3D genome organization and epigenetic landscape of Vigna mungo.</title>
        <authorList>
            <person name="Junaid A."/>
            <person name="Singh B."/>
            <person name="Bhatia S."/>
        </authorList>
    </citation>
    <scope>NUCLEOTIDE SEQUENCE [LARGE SCALE GENOMIC DNA]</scope>
    <source>
        <strain evidence="1">Urdbean</strain>
    </source>
</reference>